<dbReference type="Proteomes" id="UP001201273">
    <property type="component" value="Unassembled WGS sequence"/>
</dbReference>
<organism evidence="1 2">
    <name type="scientific">Motilimonas cestriensis</name>
    <dbReference type="NCBI Taxonomy" id="2742685"/>
    <lineage>
        <taxon>Bacteria</taxon>
        <taxon>Pseudomonadati</taxon>
        <taxon>Pseudomonadota</taxon>
        <taxon>Gammaproteobacteria</taxon>
        <taxon>Alteromonadales</taxon>
        <taxon>Alteromonadales genera incertae sedis</taxon>
        <taxon>Motilimonas</taxon>
    </lineage>
</organism>
<dbReference type="EMBL" id="JAIMJA010000013">
    <property type="protein sequence ID" value="MCE2595839.1"/>
    <property type="molecule type" value="Genomic_DNA"/>
</dbReference>
<sequence>MTFSSDQASFTKSFDPRGVIVSIQSRSDYSLLCHVRYLQDKVWLVLGAQSQSRPLLLPNAQYYDGSFACKPYQGNKEPGKMWRVQPYRYGIPAKNKLITVL</sequence>
<evidence type="ECO:0000313" key="1">
    <source>
        <dbReference type="EMBL" id="MCE2595839.1"/>
    </source>
</evidence>
<comment type="caution">
    <text evidence="1">The sequence shown here is derived from an EMBL/GenBank/DDBJ whole genome shotgun (WGS) entry which is preliminary data.</text>
</comment>
<accession>A0ABS8W9Z1</accession>
<gene>
    <name evidence="1" type="ORF">K6Y31_13585</name>
</gene>
<name>A0ABS8W9Z1_9GAMM</name>
<keyword evidence="2" id="KW-1185">Reference proteome</keyword>
<evidence type="ECO:0000313" key="2">
    <source>
        <dbReference type="Proteomes" id="UP001201273"/>
    </source>
</evidence>
<proteinExistence type="predicted"/>
<dbReference type="RefSeq" id="WP_233053503.1">
    <property type="nucleotide sequence ID" value="NZ_JAIMJA010000013.1"/>
</dbReference>
<protein>
    <submittedName>
        <fullName evidence="1">Uncharacterized protein</fullName>
    </submittedName>
</protein>
<reference evidence="1 2" key="1">
    <citation type="journal article" date="2022" name="Environ. Microbiol. Rep.">
        <title>Eco-phylogenetic analyses reveal divergent evolution of vitamin B12 metabolism in the marine bacterial family 'Psychromonadaceae'.</title>
        <authorList>
            <person name="Jin X."/>
            <person name="Yang Y."/>
            <person name="Cao H."/>
            <person name="Gao B."/>
            <person name="Zhao Z."/>
        </authorList>
    </citation>
    <scope>NUCLEOTIDE SEQUENCE [LARGE SCALE GENOMIC DNA]</scope>
    <source>
        <strain evidence="1 2">MKS20</strain>
    </source>
</reference>